<dbReference type="RefSeq" id="WP_039742313.1">
    <property type="nucleotide sequence ID" value="NZ_CP009788.1"/>
</dbReference>
<evidence type="ECO:0000313" key="2">
    <source>
        <dbReference type="Proteomes" id="UP000057609"/>
    </source>
</evidence>
<evidence type="ECO:0000313" key="1">
    <source>
        <dbReference type="EMBL" id="AJE03437.1"/>
    </source>
</evidence>
<accession>A0A0B5BA28</accession>
<protein>
    <submittedName>
        <fullName evidence="1">Uncharacterized protein</fullName>
    </submittedName>
</protein>
<gene>
    <name evidence="1" type="ORF">GPICK_08795</name>
</gene>
<keyword evidence="2" id="KW-1185">Reference proteome</keyword>
<proteinExistence type="predicted"/>
<dbReference type="HOGENOM" id="CLU_2316291_0_0_7"/>
<dbReference type="EMBL" id="CP009788">
    <property type="protein sequence ID" value="AJE03437.1"/>
    <property type="molecule type" value="Genomic_DNA"/>
</dbReference>
<dbReference type="AlphaFoldDB" id="A0A0B5BA28"/>
<reference evidence="1 2" key="1">
    <citation type="journal article" date="2015" name="Genome Announc.">
        <title>Complete Genome of Geobacter pickeringii G13T, a Metal-Reducing Isolate from Sedimentary Kaolin Deposits.</title>
        <authorList>
            <person name="Badalamenti J.P."/>
            <person name="Bond D.R."/>
        </authorList>
    </citation>
    <scope>NUCLEOTIDE SEQUENCE [LARGE SCALE GENOMIC DNA]</scope>
    <source>
        <strain evidence="1 2">G13</strain>
    </source>
</reference>
<dbReference type="Proteomes" id="UP000057609">
    <property type="component" value="Chromosome"/>
</dbReference>
<organism evidence="1 2">
    <name type="scientific">Geobacter pickeringii</name>
    <dbReference type="NCBI Taxonomy" id="345632"/>
    <lineage>
        <taxon>Bacteria</taxon>
        <taxon>Pseudomonadati</taxon>
        <taxon>Thermodesulfobacteriota</taxon>
        <taxon>Desulfuromonadia</taxon>
        <taxon>Geobacterales</taxon>
        <taxon>Geobacteraceae</taxon>
        <taxon>Geobacter</taxon>
    </lineage>
</organism>
<sequence>MMEWRRYLEKDRQATAWSAAEGSFDASCATAEIERLVKEVSAFRVPGGWDEVKTRQAEEWRQLQAAMAAMDTAFTRRDVVGVSEAIAEARRVLQWIRRA</sequence>
<dbReference type="KEGG" id="gpi:GPICK_08795"/>
<name>A0A0B5BA28_9BACT</name>